<dbReference type="PANTHER" id="PTHR45681">
    <property type="entry name" value="POLYKETIDE SYNTHASE 44-RELATED"/>
    <property type="match status" value="1"/>
</dbReference>
<accession>A0ABS1Q961</accession>
<keyword evidence="4" id="KW-1185">Reference proteome</keyword>
<feature type="non-terminal residue" evidence="3">
    <location>
        <position position="143"/>
    </location>
</feature>
<dbReference type="InterPro" id="IPR050444">
    <property type="entry name" value="Polyketide_Synthase"/>
</dbReference>
<dbReference type="SUPFAM" id="SSF55048">
    <property type="entry name" value="Probable ACP-binding domain of malonyl-CoA ACP transacylase"/>
    <property type="match status" value="1"/>
</dbReference>
<gene>
    <name evidence="3" type="ORF">JK364_54635</name>
</gene>
<dbReference type="EMBL" id="JAERRG010000212">
    <property type="protein sequence ID" value="MBL1121198.1"/>
    <property type="molecule type" value="Genomic_DNA"/>
</dbReference>
<reference evidence="3 4" key="1">
    <citation type="submission" date="2021-01" db="EMBL/GenBank/DDBJ databases">
        <title>WGS of actinomycetes isolated from Thailand.</title>
        <authorList>
            <person name="Thawai C."/>
        </authorList>
    </citation>
    <scope>NUCLEOTIDE SEQUENCE [LARGE SCALE GENOMIC DNA]</scope>
    <source>
        <strain evidence="3 4">CA3R110</strain>
    </source>
</reference>
<keyword evidence="3" id="KW-0012">Acyltransferase</keyword>
<dbReference type="Gene3D" id="3.40.366.10">
    <property type="entry name" value="Malonyl-Coenzyme A Acyl Carrier Protein, domain 2"/>
    <property type="match status" value="1"/>
</dbReference>
<evidence type="ECO:0000313" key="4">
    <source>
        <dbReference type="Proteomes" id="UP000621510"/>
    </source>
</evidence>
<dbReference type="InterPro" id="IPR016036">
    <property type="entry name" value="Malonyl_transacylase_ACP-bd"/>
</dbReference>
<dbReference type="InterPro" id="IPR001227">
    <property type="entry name" value="Ac_transferase_dom_sf"/>
</dbReference>
<dbReference type="Pfam" id="PF00698">
    <property type="entry name" value="Acyl_transf_1"/>
    <property type="match status" value="1"/>
</dbReference>
<sequence length="143" mass="15233">PDIVLGHSQGEIAAACLAGAISLHDGARIVAQRSQLIAHQLTGHGTMASISLPPDDIPTTDKVWIAAHNGTSTVIAGDPQALDTILTTCETRGARVRKINVDYASHTPHVEQIRTELLDITTGITTQTPTVPWLSTIDNTWID</sequence>
<dbReference type="SUPFAM" id="SSF52151">
    <property type="entry name" value="FabD/lysophospholipase-like"/>
    <property type="match status" value="1"/>
</dbReference>
<comment type="caution">
    <text evidence="3">The sequence shown here is derived from an EMBL/GenBank/DDBJ whole genome shotgun (WGS) entry which is preliminary data.</text>
</comment>
<evidence type="ECO:0000256" key="1">
    <source>
        <dbReference type="ARBA" id="ARBA00022679"/>
    </source>
</evidence>
<dbReference type="Proteomes" id="UP000621510">
    <property type="component" value="Unassembled WGS sequence"/>
</dbReference>
<feature type="domain" description="Malonyl-CoA:ACP transacylase (MAT)" evidence="2">
    <location>
        <begin position="1"/>
        <end position="143"/>
    </location>
</feature>
<dbReference type="GO" id="GO:0016746">
    <property type="term" value="F:acyltransferase activity"/>
    <property type="evidence" value="ECO:0007669"/>
    <property type="project" value="UniProtKB-KW"/>
</dbReference>
<evidence type="ECO:0000259" key="2">
    <source>
        <dbReference type="SMART" id="SM00827"/>
    </source>
</evidence>
<dbReference type="InterPro" id="IPR016035">
    <property type="entry name" value="Acyl_Trfase/lysoPLipase"/>
</dbReference>
<keyword evidence="1" id="KW-0808">Transferase</keyword>
<dbReference type="PANTHER" id="PTHR45681:SF6">
    <property type="entry name" value="POLYKETIDE SYNTHASE 37"/>
    <property type="match status" value="1"/>
</dbReference>
<organism evidence="3 4">
    <name type="scientific">Streptomyces endocoffeicus</name>
    <dbReference type="NCBI Taxonomy" id="2898945"/>
    <lineage>
        <taxon>Bacteria</taxon>
        <taxon>Bacillati</taxon>
        <taxon>Actinomycetota</taxon>
        <taxon>Actinomycetes</taxon>
        <taxon>Kitasatosporales</taxon>
        <taxon>Streptomycetaceae</taxon>
        <taxon>Streptomyces</taxon>
    </lineage>
</organism>
<dbReference type="InterPro" id="IPR014043">
    <property type="entry name" value="Acyl_transferase_dom"/>
</dbReference>
<name>A0ABS1Q961_9ACTN</name>
<protein>
    <submittedName>
        <fullName evidence="3">Acyltransferase domain-containing protein</fullName>
    </submittedName>
</protein>
<dbReference type="SMART" id="SM00827">
    <property type="entry name" value="PKS_AT"/>
    <property type="match status" value="1"/>
</dbReference>
<proteinExistence type="predicted"/>
<evidence type="ECO:0000313" key="3">
    <source>
        <dbReference type="EMBL" id="MBL1121198.1"/>
    </source>
</evidence>
<feature type="non-terminal residue" evidence="3">
    <location>
        <position position="1"/>
    </location>
</feature>